<comment type="caution">
    <text evidence="1">The sequence shown here is derived from an EMBL/GenBank/DDBJ whole genome shotgun (WGS) entry which is preliminary data.</text>
</comment>
<sequence>MFSKSCEYGIRATLFIISEYYKGNKPGIKEISNQINSPEAFTAKILQILVKHEIINSTKGPSGGFSVKKEHISNIKLLDIVKAIDGDSIYEGCILGLPKCSEHSPCPVHNKFKPIRKQLKDMLTSISVEELAMNINKGITFLKYKELI</sequence>
<dbReference type="NCBIfam" id="TIGR00738">
    <property type="entry name" value="rrf2_super"/>
    <property type="match status" value="1"/>
</dbReference>
<dbReference type="GO" id="GO:0005829">
    <property type="term" value="C:cytosol"/>
    <property type="evidence" value="ECO:0007669"/>
    <property type="project" value="TreeGrafter"/>
</dbReference>
<dbReference type="AlphaFoldDB" id="A0A2S8AAF9"/>
<dbReference type="Proteomes" id="UP000238042">
    <property type="component" value="Unassembled WGS sequence"/>
</dbReference>
<evidence type="ECO:0000313" key="2">
    <source>
        <dbReference type="Proteomes" id="UP000238042"/>
    </source>
</evidence>
<dbReference type="PANTHER" id="PTHR33221:SF15">
    <property type="entry name" value="HTH-TYPE TRANSCRIPTIONAL REGULATOR YWGB-RELATED"/>
    <property type="match status" value="1"/>
</dbReference>
<name>A0A2S8AAF9_9FLAO</name>
<protein>
    <submittedName>
        <fullName evidence="1">Transcriptional regulator</fullName>
    </submittedName>
</protein>
<evidence type="ECO:0000313" key="1">
    <source>
        <dbReference type="EMBL" id="PQL91533.1"/>
    </source>
</evidence>
<dbReference type="OrthoDB" id="9808360at2"/>
<dbReference type="GO" id="GO:0003700">
    <property type="term" value="F:DNA-binding transcription factor activity"/>
    <property type="evidence" value="ECO:0007669"/>
    <property type="project" value="TreeGrafter"/>
</dbReference>
<dbReference type="InterPro" id="IPR036390">
    <property type="entry name" value="WH_DNA-bd_sf"/>
</dbReference>
<dbReference type="PROSITE" id="PS51197">
    <property type="entry name" value="HTH_RRF2_2"/>
    <property type="match status" value="1"/>
</dbReference>
<dbReference type="InterPro" id="IPR000944">
    <property type="entry name" value="Tscrpt_reg_Rrf2"/>
</dbReference>
<keyword evidence="2" id="KW-1185">Reference proteome</keyword>
<reference evidence="1 2" key="1">
    <citation type="submission" date="2018-02" db="EMBL/GenBank/DDBJ databases">
        <title>Genome sequences of Apibacter spp., gut symbionts of Asian honey bees.</title>
        <authorList>
            <person name="Kwong W.K."/>
            <person name="Steele M.I."/>
            <person name="Moran N.A."/>
        </authorList>
    </citation>
    <scope>NUCLEOTIDE SEQUENCE [LARGE SCALE GENOMIC DNA]</scope>
    <source>
        <strain evidence="2">wkB301</strain>
    </source>
</reference>
<accession>A0A2S8AAF9</accession>
<organism evidence="1 2">
    <name type="scientific">Apibacter adventoris</name>
    <dbReference type="NCBI Taxonomy" id="1679466"/>
    <lineage>
        <taxon>Bacteria</taxon>
        <taxon>Pseudomonadati</taxon>
        <taxon>Bacteroidota</taxon>
        <taxon>Flavobacteriia</taxon>
        <taxon>Flavobacteriales</taxon>
        <taxon>Weeksellaceae</taxon>
        <taxon>Apibacter</taxon>
    </lineage>
</organism>
<dbReference type="PANTHER" id="PTHR33221">
    <property type="entry name" value="WINGED HELIX-TURN-HELIX TRANSCRIPTIONAL REGULATOR, RRF2 FAMILY"/>
    <property type="match status" value="1"/>
</dbReference>
<gene>
    <name evidence="1" type="ORF">C4S77_06890</name>
</gene>
<dbReference type="Gene3D" id="1.10.10.10">
    <property type="entry name" value="Winged helix-like DNA-binding domain superfamily/Winged helix DNA-binding domain"/>
    <property type="match status" value="1"/>
</dbReference>
<dbReference type="Pfam" id="PF02082">
    <property type="entry name" value="Rrf2"/>
    <property type="match status" value="1"/>
</dbReference>
<dbReference type="InterPro" id="IPR036388">
    <property type="entry name" value="WH-like_DNA-bd_sf"/>
</dbReference>
<proteinExistence type="predicted"/>
<dbReference type="SUPFAM" id="SSF46785">
    <property type="entry name" value="Winged helix' DNA-binding domain"/>
    <property type="match status" value="1"/>
</dbReference>
<dbReference type="EMBL" id="PSZM01000040">
    <property type="protein sequence ID" value="PQL91533.1"/>
    <property type="molecule type" value="Genomic_DNA"/>
</dbReference>
<dbReference type="RefSeq" id="WP_105193954.1">
    <property type="nucleotide sequence ID" value="NZ_PSZM01000040.1"/>
</dbReference>